<dbReference type="AlphaFoldDB" id="A0A1U7XVL3"/>
<organism evidence="2 3">
    <name type="scientific">Nicotiana sylvestris</name>
    <name type="common">Wood tobacco</name>
    <name type="synonym">South American tobacco</name>
    <dbReference type="NCBI Taxonomy" id="4096"/>
    <lineage>
        <taxon>Eukaryota</taxon>
        <taxon>Viridiplantae</taxon>
        <taxon>Streptophyta</taxon>
        <taxon>Embryophyta</taxon>
        <taxon>Tracheophyta</taxon>
        <taxon>Spermatophyta</taxon>
        <taxon>Magnoliopsida</taxon>
        <taxon>eudicotyledons</taxon>
        <taxon>Gunneridae</taxon>
        <taxon>Pentapetalae</taxon>
        <taxon>asterids</taxon>
        <taxon>lamiids</taxon>
        <taxon>Solanales</taxon>
        <taxon>Solanaceae</taxon>
        <taxon>Nicotianoideae</taxon>
        <taxon>Nicotianeae</taxon>
        <taxon>Nicotiana</taxon>
    </lineage>
</organism>
<dbReference type="PANTHER" id="PTHR37610">
    <property type="entry name" value="CCHC-TYPE DOMAIN-CONTAINING PROTEIN"/>
    <property type="match status" value="1"/>
</dbReference>
<dbReference type="KEGG" id="nsy:104240519"/>
<dbReference type="eggNOG" id="KOG0017">
    <property type="taxonomic scope" value="Eukaryota"/>
</dbReference>
<dbReference type="InterPro" id="IPR029472">
    <property type="entry name" value="Copia-like_N"/>
</dbReference>
<evidence type="ECO:0000313" key="2">
    <source>
        <dbReference type="Proteomes" id="UP000189701"/>
    </source>
</evidence>
<proteinExistence type="predicted"/>
<dbReference type="Pfam" id="PF14244">
    <property type="entry name" value="Retrotran_gag_3"/>
    <property type="match status" value="1"/>
</dbReference>
<dbReference type="GeneID" id="104240519"/>
<dbReference type="RefSeq" id="XP_009793681.1">
    <property type="nucleotide sequence ID" value="XM_009795379.1"/>
</dbReference>
<evidence type="ECO:0000313" key="3">
    <source>
        <dbReference type="RefSeq" id="XP_009793681.1"/>
    </source>
</evidence>
<accession>A0A1U7XVL3</accession>
<protein>
    <submittedName>
        <fullName evidence="3">Uncharacterized protein LOC104240519</fullName>
    </submittedName>
</protein>
<feature type="domain" description="Retrotransposon Copia-like N-terminal" evidence="1">
    <location>
        <begin position="11"/>
        <end position="58"/>
    </location>
</feature>
<name>A0A1U7XVL3_NICSY</name>
<evidence type="ECO:0000259" key="1">
    <source>
        <dbReference type="Pfam" id="PF14244"/>
    </source>
</evidence>
<dbReference type="PANTHER" id="PTHR37610:SF6">
    <property type="entry name" value="GAG-POLYPEPTIDE OF LTR COPIA-TYPE-RELATED"/>
    <property type="match status" value="1"/>
</dbReference>
<reference evidence="3" key="2">
    <citation type="submission" date="2025-08" db="UniProtKB">
        <authorList>
            <consortium name="RefSeq"/>
        </authorList>
    </citation>
    <scope>IDENTIFICATION</scope>
    <source>
        <tissue evidence="3">Leaf</tissue>
    </source>
</reference>
<reference evidence="2" key="1">
    <citation type="journal article" date="2013" name="Genome Biol.">
        <title>Reference genomes and transcriptomes of Nicotiana sylvestris and Nicotiana tomentosiformis.</title>
        <authorList>
            <person name="Sierro N."/>
            <person name="Battey J.N."/>
            <person name="Ouadi S."/>
            <person name="Bovet L."/>
            <person name="Goepfert S."/>
            <person name="Bakaher N."/>
            <person name="Peitsch M.C."/>
            <person name="Ivanov N.V."/>
        </authorList>
    </citation>
    <scope>NUCLEOTIDE SEQUENCE [LARGE SCALE GENOMIC DNA]</scope>
</reference>
<keyword evidence="2" id="KW-1185">Reference proteome</keyword>
<dbReference type="Proteomes" id="UP000189701">
    <property type="component" value="Unplaced"/>
</dbReference>
<gene>
    <name evidence="3" type="primary">LOC104240519</name>
</gene>
<sequence length="292" mass="32253">MDPISIQIILHSSDALDMSLVNAVFDGRGYQGWKRSLLIAFSAKSKLGFINGNCPAPAPAPAPTPTSKDFQPWSRCNDMVTFWLLNSLSKDIGDGVIYSKSARNLWTSLEHRFGQSNGAKLYHLQKELAGLTQGTLYGQARGNIIMMNPLPSIDHAYSLIIQDENQREVYANPLVSTDTSSFMAMNQENLQGQGTFAGHANFPQRNGKQKLSGQFQRTANSFQKTRNSAQKPSFLKAKKTKFNPNISCSYCKKIGHSMGDCYRLIGFPEDFEFANPKIGQGTIKRNGAISGE</sequence>